<name>Q2GTZ3_CHAGB</name>
<dbReference type="HOGENOM" id="CLU_677934_0_0_1"/>
<dbReference type="InterPro" id="IPR011333">
    <property type="entry name" value="SKP1/BTB/POZ_sf"/>
</dbReference>
<dbReference type="InParanoid" id="Q2GTZ3"/>
<protein>
    <recommendedName>
        <fullName evidence="3">BTB domain-containing protein</fullName>
    </recommendedName>
</protein>
<dbReference type="OrthoDB" id="5233753at2759"/>
<evidence type="ECO:0000313" key="1">
    <source>
        <dbReference type="EMBL" id="EAQ84547.1"/>
    </source>
</evidence>
<sequence>MQPTSLSGDVEVFDPRGDLKLIVGSDQIAFQVCSRALARSSKYWETMLYGAFAEGQGQQEAGSDWVIPLPEDRPEGLRILCLAVHGRFDALPGKITHGELLYLTVLADKYNMISSLKPFWKGWLKELDYITDSTPAADELLDYLSVCYKLGYGRGFRKAFVYVVKCAAAHGDGRLYIDGDQDHDIYGDDHVWLRDKVLGQTPFAGGDVLNESDADPNVEGVRRGREIVLTIICTKIQRGILSLIFESGCTAETPSKVCNCTMLGSLVRAMASRKLDRWFNDRMEGVADSITSCVSDFSSLLAELREEAVAARESFDWEHGECRPWASESEKMGDEGMDALYEIIYEFAADLEGEAKKSGLNPDNPARFSTPVPCQEIAELVVDEDQGIPLLDNGLLYETEVRYLPT</sequence>
<dbReference type="GeneID" id="4395266"/>
<evidence type="ECO:0000313" key="2">
    <source>
        <dbReference type="Proteomes" id="UP000001056"/>
    </source>
</evidence>
<dbReference type="Proteomes" id="UP000001056">
    <property type="component" value="Unassembled WGS sequence"/>
</dbReference>
<dbReference type="Gene3D" id="3.30.710.10">
    <property type="entry name" value="Potassium Channel Kv1.1, Chain A"/>
    <property type="match status" value="1"/>
</dbReference>
<dbReference type="EMBL" id="CH408034">
    <property type="protein sequence ID" value="EAQ84547.1"/>
    <property type="molecule type" value="Genomic_DNA"/>
</dbReference>
<gene>
    <name evidence="1" type="ORF">CHGG_08561</name>
</gene>
<dbReference type="AlphaFoldDB" id="Q2GTZ3"/>
<organism evidence="1 2">
    <name type="scientific">Chaetomium globosum (strain ATCC 6205 / CBS 148.51 / DSM 1962 / NBRC 6347 / NRRL 1970)</name>
    <name type="common">Soil fungus</name>
    <dbReference type="NCBI Taxonomy" id="306901"/>
    <lineage>
        <taxon>Eukaryota</taxon>
        <taxon>Fungi</taxon>
        <taxon>Dikarya</taxon>
        <taxon>Ascomycota</taxon>
        <taxon>Pezizomycotina</taxon>
        <taxon>Sordariomycetes</taxon>
        <taxon>Sordariomycetidae</taxon>
        <taxon>Sordariales</taxon>
        <taxon>Chaetomiaceae</taxon>
        <taxon>Chaetomium</taxon>
    </lineage>
</organism>
<keyword evidence="2" id="KW-1185">Reference proteome</keyword>
<dbReference type="VEuPathDB" id="FungiDB:CHGG_08561"/>
<dbReference type="eggNOG" id="ENOG502SWKZ">
    <property type="taxonomic scope" value="Eukaryota"/>
</dbReference>
<proteinExistence type="predicted"/>
<reference evidence="2" key="1">
    <citation type="journal article" date="2015" name="Genome Announc.">
        <title>Draft genome sequence of the cellulolytic fungus Chaetomium globosum.</title>
        <authorList>
            <person name="Cuomo C.A."/>
            <person name="Untereiner W.A."/>
            <person name="Ma L.-J."/>
            <person name="Grabherr M."/>
            <person name="Birren B.W."/>
        </authorList>
    </citation>
    <scope>NUCLEOTIDE SEQUENCE [LARGE SCALE GENOMIC DNA]</scope>
    <source>
        <strain evidence="2">ATCC 6205 / CBS 148.51 / DSM 1962 / NBRC 6347 / NRRL 1970</strain>
    </source>
</reference>
<evidence type="ECO:0008006" key="3">
    <source>
        <dbReference type="Google" id="ProtNLM"/>
    </source>
</evidence>
<dbReference type="RefSeq" id="XP_001226488.1">
    <property type="nucleotide sequence ID" value="XM_001226487.1"/>
</dbReference>
<accession>Q2GTZ3</accession>